<organism evidence="1">
    <name type="scientific">Proteinivorax tanatarense</name>
    <dbReference type="NCBI Taxonomy" id="1260629"/>
    <lineage>
        <taxon>Bacteria</taxon>
        <taxon>Bacillati</taxon>
        <taxon>Bacillota</taxon>
        <taxon>Clostridia</taxon>
        <taxon>Eubacteriales</taxon>
        <taxon>Proteinivoracaceae</taxon>
        <taxon>Proteinivorax</taxon>
    </lineage>
</organism>
<reference evidence="1" key="1">
    <citation type="journal article" date="2013" name="Extremophiles">
        <title>Proteinivorax tanatarense gen. nov., sp. nov., an anaerobic, haloalkaliphilic, proteolytic bacterium isolated from a decaying algal bloom, and proposal of Proteinivoraceae fam. nov.</title>
        <authorList>
            <person name="Kevbrin V."/>
            <person name="Boltyanskaya Y."/>
            <person name="Zhilina T."/>
            <person name="Kolganova T."/>
            <person name="Lavrentjeva E."/>
            <person name="Kuznetsov B."/>
        </authorList>
    </citation>
    <scope>NUCLEOTIDE SEQUENCE</scope>
    <source>
        <strain evidence="1">Z-910T</strain>
    </source>
</reference>
<gene>
    <name evidence="1" type="ORF">PRVXT_002934</name>
</gene>
<accession>A0AAU7VLM2</accession>
<protein>
    <submittedName>
        <fullName evidence="1">Uncharacterized protein</fullName>
    </submittedName>
</protein>
<reference evidence="1" key="2">
    <citation type="submission" date="2024-06" db="EMBL/GenBank/DDBJ databases">
        <authorList>
            <person name="Petrova K.O."/>
            <person name="Toshchakov S.V."/>
            <person name="Boltjanskaja Y.V."/>
            <person name="Kevbrin V."/>
        </authorList>
    </citation>
    <scope>NUCLEOTIDE SEQUENCE</scope>
    <source>
        <strain evidence="1">Z-910T</strain>
    </source>
</reference>
<evidence type="ECO:0000313" key="1">
    <source>
        <dbReference type="EMBL" id="XBX74873.1"/>
    </source>
</evidence>
<sequence>MSSISMPLKRTIKTLHNKMAKVLTRRPKLLSILKLLKDSKKVLNKPINKNIVATITK</sequence>
<dbReference type="EMBL" id="CP158367">
    <property type="protein sequence ID" value="XBX74873.1"/>
    <property type="molecule type" value="Genomic_DNA"/>
</dbReference>
<name>A0AAU7VLM2_9FIRM</name>
<dbReference type="AlphaFoldDB" id="A0AAU7VLM2"/>
<dbReference type="RefSeq" id="WP_350343622.1">
    <property type="nucleotide sequence ID" value="NZ_CP158367.1"/>
</dbReference>
<proteinExistence type="predicted"/>